<dbReference type="PANTHER" id="PTHR43022">
    <property type="entry name" value="PROTEIN SMF"/>
    <property type="match status" value="1"/>
</dbReference>
<dbReference type="InterPro" id="IPR057666">
    <property type="entry name" value="DrpA_SLOG"/>
</dbReference>
<comment type="caution">
    <text evidence="3">The sequence shown here is derived from an EMBL/GenBank/DDBJ whole genome shotgun (WGS) entry which is preliminary data.</text>
</comment>
<feature type="domain" description="Smf/DprA SLOG" evidence="2">
    <location>
        <begin position="83"/>
        <end position="263"/>
    </location>
</feature>
<reference evidence="3 4" key="1">
    <citation type="submission" date="2018-04" db="EMBL/GenBank/DDBJ databases">
        <title>Draft genome sequence of Pseudomonas syringae pv. actinidiae biovar 1 strains isolated from kiwifruit in Kagawa prefecture.</title>
        <authorList>
            <person name="Tabuchi M."/>
            <person name="Saito M."/>
            <person name="Fujiwara S."/>
            <person name="Sasa N."/>
            <person name="Akimitsu K."/>
            <person name="Gomi K."/>
            <person name="Konishi-Sugita S."/>
            <person name="Hamano K."/>
            <person name="Kataoka I."/>
        </authorList>
    </citation>
    <scope>NUCLEOTIDE SEQUENCE [LARGE SCALE GENOMIC DNA]</scope>
    <source>
        <strain evidence="3 4">MAFF212206</strain>
    </source>
</reference>
<dbReference type="GO" id="GO:0009294">
    <property type="term" value="P:DNA-mediated transformation"/>
    <property type="evidence" value="ECO:0007669"/>
    <property type="project" value="InterPro"/>
</dbReference>
<dbReference type="EMBL" id="BGJZ01000320">
    <property type="protein sequence ID" value="GBH12844.1"/>
    <property type="molecule type" value="Genomic_DNA"/>
</dbReference>
<dbReference type="InterPro" id="IPR003488">
    <property type="entry name" value="DprA"/>
</dbReference>
<dbReference type="AlphaFoldDB" id="A0A2V0QIY8"/>
<organism evidence="3 4">
    <name type="scientific">Pseudomonas syringae pv. actinidiae</name>
    <dbReference type="NCBI Taxonomy" id="103796"/>
    <lineage>
        <taxon>Bacteria</taxon>
        <taxon>Pseudomonadati</taxon>
        <taxon>Pseudomonadota</taxon>
        <taxon>Gammaproteobacteria</taxon>
        <taxon>Pseudomonadales</taxon>
        <taxon>Pseudomonadaceae</taxon>
        <taxon>Pseudomonas</taxon>
        <taxon>Pseudomonas syringae</taxon>
    </lineage>
</organism>
<protein>
    <submittedName>
        <fullName evidence="3">Predicted Rossmann fold nucleotide-binding protein DprA/Smf involved in DNA uptake</fullName>
    </submittedName>
</protein>
<comment type="similarity">
    <text evidence="1">Belongs to the DprA/Smf family.</text>
</comment>
<name>A0A2V0QIY8_PSESF</name>
<evidence type="ECO:0000256" key="1">
    <source>
        <dbReference type="ARBA" id="ARBA00006525"/>
    </source>
</evidence>
<sequence>MDESLRWRYEKVAFLALSTLKGVGFRSLLKIAQEGHSYYNVIRSPGEYGLDKYFSVINTAAQIQLWHAGVELARKLAAQKTQLIFRPEPAFPANLRAIPDAPEWLFVQGQMANLHKQSVTVVGTRKPSEDGIFLTRFLLAALAIRSCPTVSGLAAGIDQVVHTESIRYGIPTVAVLGTGILQNYPKGSEKLREEIVNSGGTIVTEYLPTQSYSAENFVRRNRLQAGLGEILFPTEWSIKSGTAHTVKFAHRYNKKIVNLHLPLMSERRPEIRFATQNYGALAMEVPTELDTLQLFLTLFTESFDIDISNPPPNSGIDDSDLDAFYETETKNQESDPQIPLL</sequence>
<dbReference type="Pfam" id="PF02481">
    <property type="entry name" value="DNA_processg_A"/>
    <property type="match status" value="1"/>
</dbReference>
<accession>A0A2V0QIY8</accession>
<dbReference type="Proteomes" id="UP000247480">
    <property type="component" value="Unassembled WGS sequence"/>
</dbReference>
<proteinExistence type="inferred from homology"/>
<evidence type="ECO:0000313" key="4">
    <source>
        <dbReference type="Proteomes" id="UP000247480"/>
    </source>
</evidence>
<evidence type="ECO:0000259" key="2">
    <source>
        <dbReference type="Pfam" id="PF02481"/>
    </source>
</evidence>
<dbReference type="Gene3D" id="3.40.50.450">
    <property type="match status" value="1"/>
</dbReference>
<dbReference type="SUPFAM" id="SSF102405">
    <property type="entry name" value="MCP/YpsA-like"/>
    <property type="match status" value="1"/>
</dbReference>
<evidence type="ECO:0000313" key="3">
    <source>
        <dbReference type="EMBL" id="GBH12844.1"/>
    </source>
</evidence>
<dbReference type="PANTHER" id="PTHR43022:SF1">
    <property type="entry name" value="PROTEIN SMF"/>
    <property type="match status" value="1"/>
</dbReference>
<gene>
    <name evidence="3" type="ORF">KPSA1_06319</name>
</gene>
<dbReference type="RefSeq" id="WP_020330416.1">
    <property type="nucleotide sequence ID" value="NZ_AP019411.1"/>
</dbReference>